<evidence type="ECO:0000313" key="3">
    <source>
        <dbReference type="Proteomes" id="UP001185028"/>
    </source>
</evidence>
<sequence length="455" mass="50339">MKEKMKSGLLAALILISLVQSYFLIYRMPGADSVVNSEAGYVQAEDIGPRSSIESLIFPDKMIVHLANSRHTIFYPSSTEYTTIYDTIRKASFGQFRRLSLQSMDWNQIRNDEGVELMFGSGIPVSLLERSLKINPDSLFEGDAVNRIWLYTAPDDRTVRAFFFSASGDVVYEATDMDLRTEDISRSALLGANGVSYQYTSTGYYLPRTAITAPNVTLTLDSLTTEQMQRNLFFDPGATRNINEENGIEIYTDSKRSLQVDTRQRWMIYTDPTAPTSGTNNVSDNVLSAVDFVNQHGGWPGMYTLSMGTSSSDKNGFVFRQYYRSYPIMETDAFKFGYMRLGVERNTVSTYERSMLYLAANPTQTETTSAASSSGAASANGAAGQGNATTQLRQLPAGQQLLQMIKTQIPVGKQIVDLSPVYRPSLGNGVVVLTPVWMAKLQDGSTQFLTASASQ</sequence>
<dbReference type="InterPro" id="IPR009996">
    <property type="entry name" value="YycH"/>
</dbReference>
<protein>
    <submittedName>
        <fullName evidence="2">Regulatory protein YycH of two-component signal transduction system YycFG</fullName>
    </submittedName>
</protein>
<dbReference type="CDD" id="cd15787">
    <property type="entry name" value="YycH_N"/>
    <property type="match status" value="1"/>
</dbReference>
<evidence type="ECO:0000313" key="2">
    <source>
        <dbReference type="EMBL" id="MDR6246395.1"/>
    </source>
</evidence>
<proteinExistence type="predicted"/>
<evidence type="ECO:0000259" key="1">
    <source>
        <dbReference type="Pfam" id="PF07435"/>
    </source>
</evidence>
<feature type="domain" description="Regulatory protein YycH" evidence="1">
    <location>
        <begin position="3"/>
        <end position="375"/>
    </location>
</feature>
<dbReference type="RefSeq" id="WP_188778342.1">
    <property type="nucleotide sequence ID" value="NZ_BMMB01000016.1"/>
</dbReference>
<gene>
    <name evidence="2" type="ORF">JOC58_004326</name>
</gene>
<dbReference type="EMBL" id="JAVDQH010000027">
    <property type="protein sequence ID" value="MDR6246395.1"/>
    <property type="molecule type" value="Genomic_DNA"/>
</dbReference>
<dbReference type="Pfam" id="PF07435">
    <property type="entry name" value="YycH"/>
    <property type="match status" value="1"/>
</dbReference>
<dbReference type="Gene3D" id="3.30.310.160">
    <property type="entry name" value="YycH protein, domain 2"/>
    <property type="match status" value="1"/>
</dbReference>
<organism evidence="2 3">
    <name type="scientific">Paenibacillus hunanensis</name>
    <dbReference type="NCBI Taxonomy" id="539262"/>
    <lineage>
        <taxon>Bacteria</taxon>
        <taxon>Bacillati</taxon>
        <taxon>Bacillota</taxon>
        <taxon>Bacilli</taxon>
        <taxon>Bacillales</taxon>
        <taxon>Paenibacillaceae</taxon>
        <taxon>Paenibacillus</taxon>
    </lineage>
</organism>
<reference evidence="2 3" key="1">
    <citation type="submission" date="2023-07" db="EMBL/GenBank/DDBJ databases">
        <title>Genomic Encyclopedia of Type Strains, Phase IV (KMG-IV): sequencing the most valuable type-strain genomes for metagenomic binning, comparative biology and taxonomic classification.</title>
        <authorList>
            <person name="Goeker M."/>
        </authorList>
    </citation>
    <scope>NUCLEOTIDE SEQUENCE [LARGE SCALE GENOMIC DNA]</scope>
    <source>
        <strain evidence="2 3">DSM 22170</strain>
    </source>
</reference>
<keyword evidence="3" id="KW-1185">Reference proteome</keyword>
<accession>A0ABU1J565</accession>
<dbReference type="InterPro" id="IPR042274">
    <property type="entry name" value="YycH/YycI_2"/>
</dbReference>
<comment type="caution">
    <text evidence="2">The sequence shown here is derived from an EMBL/GenBank/DDBJ whole genome shotgun (WGS) entry which is preliminary data.</text>
</comment>
<dbReference type="Proteomes" id="UP001185028">
    <property type="component" value="Unassembled WGS sequence"/>
</dbReference>
<name>A0ABU1J565_9BACL</name>